<dbReference type="Proteomes" id="UP000094236">
    <property type="component" value="Unassembled WGS sequence"/>
</dbReference>
<sequence>MSDIETNLPSLTPPLKFNAIQPGIFRGSYPRPINYEFLRTLNLKTMISIVEKPISFETDANLNNFIKENDINLIHIECSKGGKGKKRNIPIDYPSIVKVIEIIIDNDNSPCYIFCINGGQITSLVVACIRKISFWSSISIFNEFITYSNAINHNDRLFIEKFQGEINLPTNRVPWIWNGLSKVIIENHPTLKFKENKAQITGI</sequence>
<dbReference type="OrthoDB" id="6375174at2759"/>
<dbReference type="PANTHER" id="PTHR31126:SF14">
    <property type="entry name" value="TYROSINE-PROTEIN PHOSPHATASE OCA6-RELATED"/>
    <property type="match status" value="1"/>
</dbReference>
<protein>
    <recommendedName>
        <fullName evidence="3">Tyrosine-protein phosphatase OCA6</fullName>
    </recommendedName>
</protein>
<dbReference type="Gene3D" id="3.90.190.10">
    <property type="entry name" value="Protein tyrosine phosphatase superfamily"/>
    <property type="match status" value="1"/>
</dbReference>
<dbReference type="STRING" id="669874.A0A1E4TZ58"/>
<dbReference type="GO" id="GO:0016791">
    <property type="term" value="F:phosphatase activity"/>
    <property type="evidence" value="ECO:0007669"/>
    <property type="project" value="TreeGrafter"/>
</dbReference>
<evidence type="ECO:0008006" key="3">
    <source>
        <dbReference type="Google" id="ProtNLM"/>
    </source>
</evidence>
<proteinExistence type="predicted"/>
<dbReference type="AlphaFoldDB" id="A0A1E4TZ58"/>
<organism evidence="1 2">
    <name type="scientific">Pachysolen tannophilus NRRL Y-2460</name>
    <dbReference type="NCBI Taxonomy" id="669874"/>
    <lineage>
        <taxon>Eukaryota</taxon>
        <taxon>Fungi</taxon>
        <taxon>Dikarya</taxon>
        <taxon>Ascomycota</taxon>
        <taxon>Saccharomycotina</taxon>
        <taxon>Pichiomycetes</taxon>
        <taxon>Pachysolenaceae</taxon>
        <taxon>Pachysolen</taxon>
    </lineage>
</organism>
<dbReference type="Pfam" id="PF03162">
    <property type="entry name" value="Y_phosphatase2"/>
    <property type="match status" value="1"/>
</dbReference>
<dbReference type="SUPFAM" id="SSF52799">
    <property type="entry name" value="(Phosphotyrosine protein) phosphatases II"/>
    <property type="match status" value="1"/>
</dbReference>
<dbReference type="FunFam" id="3.90.190.10:FF:000084">
    <property type="entry name" value="Tyrosine phospatase-like protein"/>
    <property type="match status" value="1"/>
</dbReference>
<gene>
    <name evidence="1" type="ORF">PACTADRAFT_74612</name>
</gene>
<keyword evidence="2" id="KW-1185">Reference proteome</keyword>
<evidence type="ECO:0000313" key="2">
    <source>
        <dbReference type="Proteomes" id="UP000094236"/>
    </source>
</evidence>
<accession>A0A1E4TZ58</accession>
<reference evidence="2" key="1">
    <citation type="submission" date="2016-05" db="EMBL/GenBank/DDBJ databases">
        <title>Comparative genomics of biotechnologically important yeasts.</title>
        <authorList>
            <consortium name="DOE Joint Genome Institute"/>
            <person name="Riley R."/>
            <person name="Haridas S."/>
            <person name="Wolfe K.H."/>
            <person name="Lopes M.R."/>
            <person name="Hittinger C.T."/>
            <person name="Goker M."/>
            <person name="Salamov A."/>
            <person name="Wisecaver J."/>
            <person name="Long T.M."/>
            <person name="Aerts A.L."/>
            <person name="Barry K."/>
            <person name="Choi C."/>
            <person name="Clum A."/>
            <person name="Coughlan A.Y."/>
            <person name="Deshpande S."/>
            <person name="Douglass A.P."/>
            <person name="Hanson S.J."/>
            <person name="Klenk H.-P."/>
            <person name="Labutti K."/>
            <person name="Lapidus A."/>
            <person name="Lindquist E."/>
            <person name="Lipzen A."/>
            <person name="Meier-Kolthoff J.P."/>
            <person name="Ohm R.A."/>
            <person name="Otillar R.P."/>
            <person name="Pangilinan J."/>
            <person name="Peng Y."/>
            <person name="Rokas A."/>
            <person name="Rosa C.A."/>
            <person name="Scheuner C."/>
            <person name="Sibirny A.A."/>
            <person name="Slot J.C."/>
            <person name="Stielow J.B."/>
            <person name="Sun H."/>
            <person name="Kurtzman C.P."/>
            <person name="Blackwell M."/>
            <person name="Grigoriev I.V."/>
            <person name="Jeffries T.W."/>
        </authorList>
    </citation>
    <scope>NUCLEOTIDE SEQUENCE [LARGE SCALE GENOMIC DNA]</scope>
    <source>
        <strain evidence="2">NRRL Y-2460</strain>
    </source>
</reference>
<dbReference type="InterPro" id="IPR004861">
    <property type="entry name" value="Siw14-like"/>
</dbReference>
<dbReference type="PANTHER" id="PTHR31126">
    <property type="entry name" value="TYROSINE-PROTEIN PHOSPHATASE"/>
    <property type="match status" value="1"/>
</dbReference>
<dbReference type="EMBL" id="KV454012">
    <property type="protein sequence ID" value="ODV97031.1"/>
    <property type="molecule type" value="Genomic_DNA"/>
</dbReference>
<name>A0A1E4TZ58_PACTA</name>
<evidence type="ECO:0000313" key="1">
    <source>
        <dbReference type="EMBL" id="ODV97031.1"/>
    </source>
</evidence>
<dbReference type="InterPro" id="IPR029021">
    <property type="entry name" value="Prot-tyrosine_phosphatase-like"/>
</dbReference>